<evidence type="ECO:0000313" key="2">
    <source>
        <dbReference type="Proteomes" id="UP000031167"/>
    </source>
</evidence>
<organism evidence="1 2">
    <name type="scientific">Chryseobacterium taiwanense</name>
    <dbReference type="NCBI Taxonomy" id="363331"/>
    <lineage>
        <taxon>Bacteria</taxon>
        <taxon>Pseudomonadati</taxon>
        <taxon>Bacteroidota</taxon>
        <taxon>Flavobacteriia</taxon>
        <taxon>Flavobacteriales</taxon>
        <taxon>Weeksellaceae</taxon>
        <taxon>Chryseobacterium group</taxon>
        <taxon>Chryseobacterium</taxon>
    </lineage>
</organism>
<dbReference type="OrthoDB" id="1330036at2"/>
<evidence type="ECO:0000313" key="1">
    <source>
        <dbReference type="EMBL" id="KIC63584.1"/>
    </source>
</evidence>
<reference evidence="1 2" key="1">
    <citation type="submission" date="2014-12" db="EMBL/GenBank/DDBJ databases">
        <title>Genome sequencing of Chryseobacterium taiwanense TPW19.</title>
        <authorList>
            <person name="Tan P.W."/>
            <person name="Chan K.-G."/>
        </authorList>
    </citation>
    <scope>NUCLEOTIDE SEQUENCE [LARGE SCALE GENOMIC DNA]</scope>
    <source>
        <strain evidence="1 2">TPW19</strain>
    </source>
</reference>
<comment type="caution">
    <text evidence="1">The sequence shown here is derived from an EMBL/GenBank/DDBJ whole genome shotgun (WGS) entry which is preliminary data.</text>
</comment>
<protein>
    <submittedName>
        <fullName evidence="1">Uncharacterized protein</fullName>
    </submittedName>
</protein>
<keyword evidence="2" id="KW-1185">Reference proteome</keyword>
<dbReference type="EMBL" id="JWTA01000005">
    <property type="protein sequence ID" value="KIC63584.1"/>
    <property type="molecule type" value="Genomic_DNA"/>
</dbReference>
<proteinExistence type="predicted"/>
<dbReference type="AlphaFoldDB" id="A0A0B4CQR3"/>
<dbReference type="RefSeq" id="WP_039367233.1">
    <property type="nucleotide sequence ID" value="NZ_JWTA01000005.1"/>
</dbReference>
<name>A0A0B4CQR3_9FLAO</name>
<sequence length="264" mass="31086">MVETRVKPFQKYTSGIHNYQVENALEIQFGESKGFYSSYKIALQEEINEDQTKNWLIDKLEDSSFPSENKFMEILYVLEQSSYPLQIKVDEKGNFLEAVGHQKNIEDWKQKTEGLQEKYENVDVFRNQYLTAFEDEAVFYKNKLKEPFWNLLLFAPHYVDDGKKTNESIVWNIKGIGDVECTGVISAEQRDYGFDAFFTSEIKAPEAIKEELEKKYPYQTGEYQVRLNIKMEYNSRKKQYSTKKADFILSDGEKTVYRETITMI</sequence>
<gene>
    <name evidence="1" type="ORF">RM51_07945</name>
</gene>
<dbReference type="Proteomes" id="UP000031167">
    <property type="component" value="Unassembled WGS sequence"/>
</dbReference>
<dbReference type="STRING" id="363331.RM51_07945"/>
<accession>A0A0B4CQR3</accession>